<name>A0A2K9LU70_SPISQ</name>
<proteinExistence type="predicted"/>
<dbReference type="Proteomes" id="UP000234790">
    <property type="component" value="Chromosome"/>
</dbReference>
<dbReference type="SUPFAM" id="SSF55315">
    <property type="entry name" value="L30e-like"/>
    <property type="match status" value="1"/>
</dbReference>
<dbReference type="KEGG" id="smoo:SMONO_v1c03210"/>
<dbReference type="RefSeq" id="WP_101780631.1">
    <property type="nucleotide sequence ID" value="NZ_CP025543.1"/>
</dbReference>
<organism evidence="1 2">
    <name type="scientific">Spiroplasma monobiae MQ-1</name>
    <dbReference type="NCBI Taxonomy" id="1336748"/>
    <lineage>
        <taxon>Bacteria</taxon>
        <taxon>Bacillati</taxon>
        <taxon>Mycoplasmatota</taxon>
        <taxon>Mollicutes</taxon>
        <taxon>Entomoplasmatales</taxon>
        <taxon>Spiroplasmataceae</taxon>
        <taxon>Spiroplasma</taxon>
    </lineage>
</organism>
<keyword evidence="2" id="KW-1185">Reference proteome</keyword>
<dbReference type="EMBL" id="CP025543">
    <property type="protein sequence ID" value="AUM62570.1"/>
    <property type="molecule type" value="Genomic_DNA"/>
</dbReference>
<gene>
    <name evidence="1" type="ORF">SMONO_v1c03210</name>
</gene>
<dbReference type="InterPro" id="IPR029064">
    <property type="entry name" value="Ribosomal_eL30-like_sf"/>
</dbReference>
<evidence type="ECO:0008006" key="3">
    <source>
        <dbReference type="Google" id="ProtNLM"/>
    </source>
</evidence>
<dbReference type="Gene3D" id="3.30.1330.30">
    <property type="match status" value="1"/>
</dbReference>
<reference evidence="1 2" key="1">
    <citation type="submission" date="2017-12" db="EMBL/GenBank/DDBJ databases">
        <title>Complete genome sequence of Spiroplasma monobiae MQ-1 (ATCC 33825).</title>
        <authorList>
            <person name="Tsai Y.-M."/>
            <person name="Lo W.-S."/>
            <person name="Wu P.-S."/>
            <person name="Cho S.-T."/>
            <person name="Kuo C.-H."/>
        </authorList>
    </citation>
    <scope>NUCLEOTIDE SEQUENCE [LARGE SCALE GENOMIC DNA]</scope>
    <source>
        <strain evidence="1 2">MQ-1</strain>
    </source>
</reference>
<accession>A0A2K9LU70</accession>
<evidence type="ECO:0000313" key="2">
    <source>
        <dbReference type="Proteomes" id="UP000234790"/>
    </source>
</evidence>
<dbReference type="AlphaFoldDB" id="A0A2K9LU70"/>
<sequence length="102" mass="11410">MGLELEKLLGSLGMISSAGKLVYGEKLFDHIKQNKVKIVLTTSDMGKSQLKKINDKANFYNIRIINNLFDSKTLNKAIGRNNVKSIGVNDDNFVKLILKNVE</sequence>
<dbReference type="OrthoDB" id="391877at2"/>
<protein>
    <recommendedName>
        <fullName evidence="3">50S ribosomal protein L7Ae</fullName>
    </recommendedName>
</protein>
<evidence type="ECO:0000313" key="1">
    <source>
        <dbReference type="EMBL" id="AUM62570.1"/>
    </source>
</evidence>